<name>A0A379DI45_9PORP</name>
<dbReference type="Proteomes" id="UP000254263">
    <property type="component" value="Unassembled WGS sequence"/>
</dbReference>
<accession>A0A379DI45</accession>
<dbReference type="AlphaFoldDB" id="A0A379DI45"/>
<sequence length="181" mass="21197">MDNKQYKIKKKTIMEEFKTALCSETRSERIPEKYDYFSCLIGKWDIEWIDHLKNMVPRRVKGEWIFSRVLDGTAIQDLFIVPSRAERLTNKQPDAEYGTTLRIFNPKTSTWDIFYGCTGEAIRLTARKAGKDIILTENTTGKMRYVFSDITATAFHWRKEQINDAEKWEIVAKVEAQRSEG</sequence>
<gene>
    <name evidence="1" type="ORF">NCTC13100_00832</name>
</gene>
<evidence type="ECO:0000313" key="2">
    <source>
        <dbReference type="Proteomes" id="UP000254263"/>
    </source>
</evidence>
<proteinExistence type="predicted"/>
<evidence type="ECO:0000313" key="1">
    <source>
        <dbReference type="EMBL" id="SUB77693.1"/>
    </source>
</evidence>
<evidence type="ECO:0008006" key="3">
    <source>
        <dbReference type="Google" id="ProtNLM"/>
    </source>
</evidence>
<protein>
    <recommendedName>
        <fullName evidence="3">DUF1579 domain-containing protein</fullName>
    </recommendedName>
</protein>
<organism evidence="1 2">
    <name type="scientific">Porphyromonas macacae</name>
    <dbReference type="NCBI Taxonomy" id="28115"/>
    <lineage>
        <taxon>Bacteria</taxon>
        <taxon>Pseudomonadati</taxon>
        <taxon>Bacteroidota</taxon>
        <taxon>Bacteroidia</taxon>
        <taxon>Bacteroidales</taxon>
        <taxon>Porphyromonadaceae</taxon>
        <taxon>Porphyromonas</taxon>
    </lineage>
</organism>
<dbReference type="EMBL" id="UGTI01000001">
    <property type="protein sequence ID" value="SUB77693.1"/>
    <property type="molecule type" value="Genomic_DNA"/>
</dbReference>
<reference evidence="1 2" key="1">
    <citation type="submission" date="2018-06" db="EMBL/GenBank/DDBJ databases">
        <authorList>
            <consortium name="Pathogen Informatics"/>
            <person name="Doyle S."/>
        </authorList>
    </citation>
    <scope>NUCLEOTIDE SEQUENCE [LARGE SCALE GENOMIC DNA]</scope>
    <source>
        <strain evidence="1 2">NCTC13100</strain>
    </source>
</reference>